<dbReference type="SMART" id="SM00448">
    <property type="entry name" value="REC"/>
    <property type="match status" value="1"/>
</dbReference>
<dbReference type="RefSeq" id="WP_278016474.1">
    <property type="nucleotide sequence ID" value="NZ_CP121106.1"/>
</dbReference>
<evidence type="ECO:0000259" key="3">
    <source>
        <dbReference type="PROSITE" id="PS50110"/>
    </source>
</evidence>
<evidence type="ECO:0000313" key="5">
    <source>
        <dbReference type="Proteomes" id="UP001215827"/>
    </source>
</evidence>
<dbReference type="Pfam" id="PF00072">
    <property type="entry name" value="Response_reg"/>
    <property type="match status" value="1"/>
</dbReference>
<proteinExistence type="predicted"/>
<evidence type="ECO:0000313" key="4">
    <source>
        <dbReference type="EMBL" id="WFL77782.1"/>
    </source>
</evidence>
<organism evidence="4 5">
    <name type="scientific">Altererythrobacter arenosus</name>
    <dbReference type="NCBI Taxonomy" id="3032592"/>
    <lineage>
        <taxon>Bacteria</taxon>
        <taxon>Pseudomonadati</taxon>
        <taxon>Pseudomonadota</taxon>
        <taxon>Alphaproteobacteria</taxon>
        <taxon>Sphingomonadales</taxon>
        <taxon>Erythrobacteraceae</taxon>
        <taxon>Altererythrobacter</taxon>
    </lineage>
</organism>
<keyword evidence="5" id="KW-1185">Reference proteome</keyword>
<gene>
    <name evidence="4" type="ORF">P7228_01555</name>
</gene>
<evidence type="ECO:0000256" key="1">
    <source>
        <dbReference type="ARBA" id="ARBA00022553"/>
    </source>
</evidence>
<protein>
    <submittedName>
        <fullName evidence="4">Response regulator</fullName>
    </submittedName>
</protein>
<dbReference type="PANTHER" id="PTHR44591:SF21">
    <property type="entry name" value="TWO-COMPONENT RESPONSE REGULATOR"/>
    <property type="match status" value="1"/>
</dbReference>
<dbReference type="EMBL" id="CP121106">
    <property type="protein sequence ID" value="WFL77782.1"/>
    <property type="molecule type" value="Genomic_DNA"/>
</dbReference>
<accession>A0ABY8FSP2</accession>
<dbReference type="InterPro" id="IPR001789">
    <property type="entry name" value="Sig_transdc_resp-reg_receiver"/>
</dbReference>
<reference evidence="4 5" key="1">
    <citation type="submission" date="2023-03" db="EMBL/GenBank/DDBJ databases">
        <title>Altererythrobacter sp. CAU 1644 isolated from sand.</title>
        <authorList>
            <person name="Kim W."/>
        </authorList>
    </citation>
    <scope>NUCLEOTIDE SEQUENCE [LARGE SCALE GENOMIC DNA]</scope>
    <source>
        <strain evidence="4 5">CAU 1644</strain>
    </source>
</reference>
<dbReference type="PROSITE" id="PS50110">
    <property type="entry name" value="RESPONSE_REGULATORY"/>
    <property type="match status" value="1"/>
</dbReference>
<feature type="modified residue" description="4-aspartylphosphate" evidence="2">
    <location>
        <position position="57"/>
    </location>
</feature>
<feature type="domain" description="Response regulatory" evidence="3">
    <location>
        <begin position="6"/>
        <end position="121"/>
    </location>
</feature>
<dbReference type="PANTHER" id="PTHR44591">
    <property type="entry name" value="STRESS RESPONSE REGULATOR PROTEIN 1"/>
    <property type="match status" value="1"/>
</dbReference>
<dbReference type="SUPFAM" id="SSF52172">
    <property type="entry name" value="CheY-like"/>
    <property type="match status" value="1"/>
</dbReference>
<evidence type="ECO:0000256" key="2">
    <source>
        <dbReference type="PROSITE-ProRule" id="PRU00169"/>
    </source>
</evidence>
<dbReference type="Gene3D" id="3.40.50.2300">
    <property type="match status" value="1"/>
</dbReference>
<keyword evidence="1 2" id="KW-0597">Phosphoprotein</keyword>
<dbReference type="InterPro" id="IPR011006">
    <property type="entry name" value="CheY-like_superfamily"/>
</dbReference>
<sequence length="121" mass="13048">MTGPPHILIVEDEPLIRIALQDTLETAGYAVETASNASSANNLINQLGAKLGALITDIRLGEGADGWSVARHARSILEKLPVIYMTGDSQADWETEGVEHSVLMEKPVLDSALLRELSSRL</sequence>
<dbReference type="Proteomes" id="UP001215827">
    <property type="component" value="Chromosome"/>
</dbReference>
<name>A0ABY8FSP2_9SPHN</name>
<dbReference type="InterPro" id="IPR050595">
    <property type="entry name" value="Bact_response_regulator"/>
</dbReference>